<protein>
    <submittedName>
        <fullName evidence="2">Uncharacterized protein</fullName>
    </submittedName>
</protein>
<organism evidence="2 3">
    <name type="scientific">Lepraria neglecta</name>
    <dbReference type="NCBI Taxonomy" id="209136"/>
    <lineage>
        <taxon>Eukaryota</taxon>
        <taxon>Fungi</taxon>
        <taxon>Dikarya</taxon>
        <taxon>Ascomycota</taxon>
        <taxon>Pezizomycotina</taxon>
        <taxon>Lecanoromycetes</taxon>
        <taxon>OSLEUM clade</taxon>
        <taxon>Lecanoromycetidae</taxon>
        <taxon>Lecanorales</taxon>
        <taxon>Lecanorineae</taxon>
        <taxon>Stereocaulaceae</taxon>
        <taxon>Lepraria</taxon>
    </lineage>
</organism>
<proteinExistence type="predicted"/>
<evidence type="ECO:0000313" key="3">
    <source>
        <dbReference type="Proteomes" id="UP001276659"/>
    </source>
</evidence>
<reference evidence="2" key="1">
    <citation type="submission" date="2022-11" db="EMBL/GenBank/DDBJ databases">
        <title>Chromosomal genome sequence assembly and mating type (MAT) locus characterization of the leprose asexual lichenized fungus Lepraria neglecta (Nyl.) Erichsen.</title>
        <authorList>
            <person name="Allen J.L."/>
            <person name="Pfeffer B."/>
        </authorList>
    </citation>
    <scope>NUCLEOTIDE SEQUENCE</scope>
    <source>
        <strain evidence="2">Allen 5258</strain>
    </source>
</reference>
<evidence type="ECO:0000313" key="2">
    <source>
        <dbReference type="EMBL" id="KAK3176404.1"/>
    </source>
</evidence>
<name>A0AAD9ZG16_9LECA</name>
<keyword evidence="3" id="KW-1185">Reference proteome</keyword>
<accession>A0AAD9ZG16</accession>
<feature type="region of interest" description="Disordered" evidence="1">
    <location>
        <begin position="87"/>
        <end position="106"/>
    </location>
</feature>
<comment type="caution">
    <text evidence="2">The sequence shown here is derived from an EMBL/GenBank/DDBJ whole genome shotgun (WGS) entry which is preliminary data.</text>
</comment>
<evidence type="ECO:0000256" key="1">
    <source>
        <dbReference type="SAM" id="MobiDB-lite"/>
    </source>
</evidence>
<gene>
    <name evidence="2" type="ORF">OEA41_007727</name>
</gene>
<dbReference type="EMBL" id="JASNWA010000004">
    <property type="protein sequence ID" value="KAK3176404.1"/>
    <property type="molecule type" value="Genomic_DNA"/>
</dbReference>
<dbReference type="AlphaFoldDB" id="A0AAD9ZG16"/>
<sequence length="133" mass="14707">MVRLISDIANLFESLASEVAALGDAANKLLAGEIEASTAMVPSRSELREVLNSYDDEVVKTMYEDVEAVKRTTVERLEAAKGTTPVLGDVEQMGSHDSLRQPQGRDNIEAQKTMRDEEIMISSGQRVHLWEES</sequence>
<dbReference type="Proteomes" id="UP001276659">
    <property type="component" value="Unassembled WGS sequence"/>
</dbReference>